<dbReference type="InterPro" id="IPR025315">
    <property type="entry name" value="DUF4220"/>
</dbReference>
<name>A0A8T0CJL7_CORYI</name>
<evidence type="ECO:0000259" key="2">
    <source>
        <dbReference type="Pfam" id="PF13968"/>
    </source>
</evidence>
<evidence type="ECO:0000313" key="4">
    <source>
        <dbReference type="Proteomes" id="UP000806378"/>
    </source>
</evidence>
<sequence length="711" mass="81750">MGFSLFPQSAREIWKEWELRVLVLLSLFLQLTLATQGSRRKSIYKYWIQVVVWTTYLSADSIATLTLGVLSNRLANIKEMKGTIDPKSQITAFWAPFLLLHLGGPDTITAYALEDNELWLRQVARLCVQVGLACYIYFMALSGTTLSILAAERTLCLYLASESRLRDSMLSLPDFGPIYPRIMEQYTLKKEEGYRVGIDEVTEIQAPEDLSVISGQASNKEKDTTPVLFKAYELFKIFKLLFVGLILNSGDLEASKRMFKNPDAMDSVTAFGIVEIELGFMYDLLYTKALLLNRAWGISRCVINLLVPCAVLVFFSLQDRKDYPRVDICITFLLISVAILLEIYSVLLAISTDWVDHWQFLRPKGSIISSAVAFLQICRSKRWSNSVAQFSLLGLSIRKRNRIFSKIWWLAKLDEKLEKNFHIDYKLFKTNMKEWILGHMRDTVIYLEQDRSKSGLTSLKLEASEVLKRYNHDHLNWSVRDMEFDQSILIWHIATELCHYNDHGRRQGQRSEDITNFKMSKLVSRYMLYLLVLHPSMLPTGIGVLRYKNTMVDAQKFFEDKQAVLSKKETIDISSVVKKWAQKLFKKEEHVHTGVKSCDKPHKSTQSRDLCEVCHLLLQVETQLPSTKIRGGQSRSVLFDACRLASQLNKIEEDDFSSRWRLISKRRRAHQPCLASHGASRRSGSSTSFRSTMHYQTDHELTLSGGMCPWA</sequence>
<evidence type="ECO:0000313" key="3">
    <source>
        <dbReference type="EMBL" id="KAF7847868.1"/>
    </source>
</evidence>
<dbReference type="PANTHER" id="PTHR31325">
    <property type="entry name" value="OS01G0798800 PROTEIN-RELATED"/>
    <property type="match status" value="1"/>
</dbReference>
<dbReference type="Proteomes" id="UP000806378">
    <property type="component" value="Unassembled WGS sequence"/>
</dbReference>
<dbReference type="Gramene" id="rna-gnl|WGS:JABURB|Cocit.L2498.1">
    <property type="protein sequence ID" value="cds-KAF7847868.1"/>
    <property type="gene ID" value="gene-BT93_L2498"/>
</dbReference>
<gene>
    <name evidence="3" type="ORF">BT93_L2498</name>
</gene>
<dbReference type="AlphaFoldDB" id="A0A8T0CJL7"/>
<comment type="caution">
    <text evidence="3">The sequence shown here is derived from an EMBL/GenBank/DDBJ whole genome shotgun (WGS) entry which is preliminary data.</text>
</comment>
<dbReference type="OrthoDB" id="1566561at2759"/>
<dbReference type="Pfam" id="PF13968">
    <property type="entry name" value="DUF4220"/>
    <property type="match status" value="1"/>
</dbReference>
<feature type="transmembrane region" description="Helical" evidence="1">
    <location>
        <begin position="91"/>
        <end position="113"/>
    </location>
</feature>
<organism evidence="3 4">
    <name type="scientific">Corymbia citriodora subsp. variegata</name>
    <dbReference type="NCBI Taxonomy" id="360336"/>
    <lineage>
        <taxon>Eukaryota</taxon>
        <taxon>Viridiplantae</taxon>
        <taxon>Streptophyta</taxon>
        <taxon>Embryophyta</taxon>
        <taxon>Tracheophyta</taxon>
        <taxon>Spermatophyta</taxon>
        <taxon>Magnoliopsida</taxon>
        <taxon>eudicotyledons</taxon>
        <taxon>Gunneridae</taxon>
        <taxon>Pentapetalae</taxon>
        <taxon>rosids</taxon>
        <taxon>malvids</taxon>
        <taxon>Myrtales</taxon>
        <taxon>Myrtaceae</taxon>
        <taxon>Myrtoideae</taxon>
        <taxon>Eucalypteae</taxon>
        <taxon>Corymbia</taxon>
    </lineage>
</organism>
<feature type="transmembrane region" description="Helical" evidence="1">
    <location>
        <begin position="50"/>
        <end position="70"/>
    </location>
</feature>
<feature type="domain" description="DUF4220" evidence="2">
    <location>
        <begin position="53"/>
        <end position="393"/>
    </location>
</feature>
<feature type="transmembrane region" description="Helical" evidence="1">
    <location>
        <begin position="330"/>
        <end position="350"/>
    </location>
</feature>
<dbReference type="EMBL" id="MU090448">
    <property type="protein sequence ID" value="KAF7847868.1"/>
    <property type="molecule type" value="Genomic_DNA"/>
</dbReference>
<reference evidence="3" key="1">
    <citation type="submission" date="2020-05" db="EMBL/GenBank/DDBJ databases">
        <title>WGS assembly of Corymbia citriodora subspecies variegata.</title>
        <authorList>
            <person name="Barry K."/>
            <person name="Hundley H."/>
            <person name="Shu S."/>
            <person name="Jenkins J."/>
            <person name="Grimwood J."/>
            <person name="Baten A."/>
        </authorList>
    </citation>
    <scope>NUCLEOTIDE SEQUENCE</scope>
    <source>
        <strain evidence="3">CV2-018</strain>
    </source>
</reference>
<feature type="transmembrane region" description="Helical" evidence="1">
    <location>
        <begin position="135"/>
        <end position="160"/>
    </location>
</feature>
<evidence type="ECO:0000256" key="1">
    <source>
        <dbReference type="SAM" id="Phobius"/>
    </source>
</evidence>
<keyword evidence="1" id="KW-0472">Membrane</keyword>
<feature type="transmembrane region" description="Helical" evidence="1">
    <location>
        <begin position="526"/>
        <end position="547"/>
    </location>
</feature>
<protein>
    <recommendedName>
        <fullName evidence="2">DUF4220 domain-containing protein</fullName>
    </recommendedName>
</protein>
<proteinExistence type="predicted"/>
<keyword evidence="1" id="KW-0812">Transmembrane</keyword>
<keyword evidence="1" id="KW-1133">Transmembrane helix</keyword>
<accession>A0A8T0CJL7</accession>
<keyword evidence="4" id="KW-1185">Reference proteome</keyword>
<feature type="transmembrane region" description="Helical" evidence="1">
    <location>
        <begin position="297"/>
        <end position="318"/>
    </location>
</feature>